<reference evidence="3 4" key="1">
    <citation type="submission" date="2015-07" db="EMBL/GenBank/DDBJ databases">
        <title>Draft genome of Bellilinea caldifistulae DSM 17877.</title>
        <authorList>
            <person name="Hemp J."/>
            <person name="Ward L.M."/>
            <person name="Pace L.A."/>
            <person name="Fischer W.W."/>
        </authorList>
    </citation>
    <scope>NUCLEOTIDE SEQUENCE [LARGE SCALE GENOMIC DNA]</scope>
    <source>
        <strain evidence="3 4">GOMI-1</strain>
    </source>
</reference>
<accession>A0A0P6XI77</accession>
<name>A0A0P6XI77_9CHLR</name>
<dbReference type="Proteomes" id="UP000050514">
    <property type="component" value="Unassembled WGS sequence"/>
</dbReference>
<dbReference type="GO" id="GO:0008374">
    <property type="term" value="F:O-acyltransferase activity"/>
    <property type="evidence" value="ECO:0007669"/>
    <property type="project" value="TreeGrafter"/>
</dbReference>
<dbReference type="Pfam" id="PF00132">
    <property type="entry name" value="Hexapep"/>
    <property type="match status" value="1"/>
</dbReference>
<evidence type="ECO:0000256" key="1">
    <source>
        <dbReference type="ARBA" id="ARBA00007274"/>
    </source>
</evidence>
<sequence length="193" mass="21587">MVLIRLLWRRFWMILLRPAFRKCGKHVLFDPADHFTFQNVELGDYVAIGKGATFLATESRIILGNKVMLGPNVTIIGGNHNTSVVGKYMYDVLEKRPCDDEDVVIEDDVWVGSNAIILKGVTIRRGAIVAAGALVTKDVPPYSIVAGVPARVIKLRFDSLETTLEHERILYPPEQRLPVDVLIESVQSVYEKG</sequence>
<comment type="similarity">
    <text evidence="1">Belongs to the transferase hexapeptide repeat family.</text>
</comment>
<evidence type="ECO:0008006" key="5">
    <source>
        <dbReference type="Google" id="ProtNLM"/>
    </source>
</evidence>
<keyword evidence="4" id="KW-1185">Reference proteome</keyword>
<organism evidence="3 4">
    <name type="scientific">Bellilinea caldifistulae</name>
    <dbReference type="NCBI Taxonomy" id="360411"/>
    <lineage>
        <taxon>Bacteria</taxon>
        <taxon>Bacillati</taxon>
        <taxon>Chloroflexota</taxon>
        <taxon>Anaerolineae</taxon>
        <taxon>Anaerolineales</taxon>
        <taxon>Anaerolineaceae</taxon>
        <taxon>Bellilinea</taxon>
    </lineage>
</organism>
<gene>
    <name evidence="3" type="ORF">AC812_11815</name>
</gene>
<dbReference type="PANTHER" id="PTHR23416:SF23">
    <property type="entry name" value="ACETYLTRANSFERASE C18B11.09C-RELATED"/>
    <property type="match status" value="1"/>
</dbReference>
<dbReference type="SUPFAM" id="SSF51161">
    <property type="entry name" value="Trimeric LpxA-like enzymes"/>
    <property type="match status" value="1"/>
</dbReference>
<dbReference type="AlphaFoldDB" id="A0A0P6XI77"/>
<dbReference type="EMBL" id="LGHJ01000017">
    <property type="protein sequence ID" value="KPL74643.1"/>
    <property type="molecule type" value="Genomic_DNA"/>
</dbReference>
<protein>
    <recommendedName>
        <fullName evidence="5">Galactoside O-acetyltransferase</fullName>
    </recommendedName>
</protein>
<proteinExistence type="inferred from homology"/>
<dbReference type="InterPro" id="IPR051159">
    <property type="entry name" value="Hexapeptide_acetyltransf"/>
</dbReference>
<dbReference type="InterPro" id="IPR011004">
    <property type="entry name" value="Trimer_LpxA-like_sf"/>
</dbReference>
<dbReference type="InterPro" id="IPR001451">
    <property type="entry name" value="Hexapep"/>
</dbReference>
<evidence type="ECO:0000313" key="4">
    <source>
        <dbReference type="Proteomes" id="UP000050514"/>
    </source>
</evidence>
<dbReference type="GO" id="GO:0005829">
    <property type="term" value="C:cytosol"/>
    <property type="evidence" value="ECO:0007669"/>
    <property type="project" value="TreeGrafter"/>
</dbReference>
<keyword evidence="2" id="KW-0808">Transferase</keyword>
<comment type="caution">
    <text evidence="3">The sequence shown here is derived from an EMBL/GenBank/DDBJ whole genome shotgun (WGS) entry which is preliminary data.</text>
</comment>
<evidence type="ECO:0000313" key="3">
    <source>
        <dbReference type="EMBL" id="KPL74643.1"/>
    </source>
</evidence>
<evidence type="ECO:0000256" key="2">
    <source>
        <dbReference type="ARBA" id="ARBA00022679"/>
    </source>
</evidence>
<dbReference type="PANTHER" id="PTHR23416">
    <property type="entry name" value="SIALIC ACID SYNTHASE-RELATED"/>
    <property type="match status" value="1"/>
</dbReference>
<dbReference type="STRING" id="360411.AC812_11815"/>
<dbReference type="Gene3D" id="2.160.10.10">
    <property type="entry name" value="Hexapeptide repeat proteins"/>
    <property type="match status" value="1"/>
</dbReference>
<dbReference type="CDD" id="cd04647">
    <property type="entry name" value="LbH_MAT_like"/>
    <property type="match status" value="1"/>
</dbReference>